<organism evidence="2 3">
    <name type="scientific">Parelaphostrongylus tenuis</name>
    <name type="common">Meningeal worm</name>
    <dbReference type="NCBI Taxonomy" id="148309"/>
    <lineage>
        <taxon>Eukaryota</taxon>
        <taxon>Metazoa</taxon>
        <taxon>Ecdysozoa</taxon>
        <taxon>Nematoda</taxon>
        <taxon>Chromadorea</taxon>
        <taxon>Rhabditida</taxon>
        <taxon>Rhabditina</taxon>
        <taxon>Rhabditomorpha</taxon>
        <taxon>Strongyloidea</taxon>
        <taxon>Metastrongylidae</taxon>
        <taxon>Parelaphostrongylus</taxon>
    </lineage>
</organism>
<sequence length="58" mass="6855">MKSDKIVIRSESESVGESEQLARNQSRRALEKSKHEEIEKRTIEDEMDFHVIVLRVKE</sequence>
<name>A0AAD5QW61_PARTN</name>
<feature type="compositionally biased region" description="Basic and acidic residues" evidence="1">
    <location>
        <begin position="1"/>
        <end position="12"/>
    </location>
</feature>
<protein>
    <submittedName>
        <fullName evidence="2">Uncharacterized protein</fullName>
    </submittedName>
</protein>
<dbReference type="EMBL" id="JAHQIW010004882">
    <property type="protein sequence ID" value="KAJ1364164.1"/>
    <property type="molecule type" value="Genomic_DNA"/>
</dbReference>
<accession>A0AAD5QW61</accession>
<dbReference type="AlphaFoldDB" id="A0AAD5QW61"/>
<evidence type="ECO:0000256" key="1">
    <source>
        <dbReference type="SAM" id="MobiDB-lite"/>
    </source>
</evidence>
<reference evidence="2" key="1">
    <citation type="submission" date="2021-06" db="EMBL/GenBank/DDBJ databases">
        <title>Parelaphostrongylus tenuis whole genome reference sequence.</title>
        <authorList>
            <person name="Garwood T.J."/>
            <person name="Larsen P.A."/>
            <person name="Fountain-Jones N.M."/>
            <person name="Garbe J.R."/>
            <person name="Macchietto M.G."/>
            <person name="Kania S.A."/>
            <person name="Gerhold R.W."/>
            <person name="Richards J.E."/>
            <person name="Wolf T.M."/>
        </authorList>
    </citation>
    <scope>NUCLEOTIDE SEQUENCE</scope>
    <source>
        <strain evidence="2">MNPRO001-30</strain>
        <tissue evidence="2">Meninges</tissue>
    </source>
</reference>
<evidence type="ECO:0000313" key="2">
    <source>
        <dbReference type="EMBL" id="KAJ1364164.1"/>
    </source>
</evidence>
<feature type="compositionally biased region" description="Polar residues" evidence="1">
    <location>
        <begin position="13"/>
        <end position="24"/>
    </location>
</feature>
<comment type="caution">
    <text evidence="2">The sequence shown here is derived from an EMBL/GenBank/DDBJ whole genome shotgun (WGS) entry which is preliminary data.</text>
</comment>
<feature type="region of interest" description="Disordered" evidence="1">
    <location>
        <begin position="1"/>
        <end position="37"/>
    </location>
</feature>
<gene>
    <name evidence="2" type="ORF">KIN20_024187</name>
</gene>
<feature type="compositionally biased region" description="Basic and acidic residues" evidence="1">
    <location>
        <begin position="28"/>
        <end position="37"/>
    </location>
</feature>
<proteinExistence type="predicted"/>
<evidence type="ECO:0000313" key="3">
    <source>
        <dbReference type="Proteomes" id="UP001196413"/>
    </source>
</evidence>
<keyword evidence="3" id="KW-1185">Reference proteome</keyword>
<dbReference type="Proteomes" id="UP001196413">
    <property type="component" value="Unassembled WGS sequence"/>
</dbReference>